<organism evidence="1 2">
    <name type="scientific">Candidatus Bacteroides pullicola</name>
    <dbReference type="NCBI Taxonomy" id="2838475"/>
    <lineage>
        <taxon>Bacteria</taxon>
        <taxon>Pseudomonadati</taxon>
        <taxon>Bacteroidota</taxon>
        <taxon>Bacteroidia</taxon>
        <taxon>Bacteroidales</taxon>
        <taxon>Bacteroidaceae</taxon>
        <taxon>Bacteroides</taxon>
    </lineage>
</organism>
<dbReference type="AlphaFoldDB" id="A0A9D2CLB3"/>
<reference evidence="1" key="2">
    <citation type="submission" date="2021-04" db="EMBL/GenBank/DDBJ databases">
        <authorList>
            <person name="Gilroy R."/>
        </authorList>
    </citation>
    <scope>NUCLEOTIDE SEQUENCE</scope>
    <source>
        <strain evidence="1">Gambia2-208</strain>
    </source>
</reference>
<accession>A0A9D2CLB3</accession>
<proteinExistence type="predicted"/>
<sequence>MERRQNGRPVEFSIEYCKRSTGELVRYERAVLTSWHSRGSTLNVLPVGESAPRKIRRCLVTRVNGMKIYF</sequence>
<dbReference type="Proteomes" id="UP000886851">
    <property type="component" value="Unassembled WGS sequence"/>
</dbReference>
<name>A0A9D2CLB3_9BACE</name>
<evidence type="ECO:0000313" key="2">
    <source>
        <dbReference type="Proteomes" id="UP000886851"/>
    </source>
</evidence>
<gene>
    <name evidence="1" type="ORF">H9824_06085</name>
</gene>
<evidence type="ECO:0000313" key="1">
    <source>
        <dbReference type="EMBL" id="HIY88255.1"/>
    </source>
</evidence>
<reference evidence="1" key="1">
    <citation type="journal article" date="2021" name="PeerJ">
        <title>Extensive microbial diversity within the chicken gut microbiome revealed by metagenomics and culture.</title>
        <authorList>
            <person name="Gilroy R."/>
            <person name="Ravi A."/>
            <person name="Getino M."/>
            <person name="Pursley I."/>
            <person name="Horton D.L."/>
            <person name="Alikhan N.F."/>
            <person name="Baker D."/>
            <person name="Gharbi K."/>
            <person name="Hall N."/>
            <person name="Watson M."/>
            <person name="Adriaenssens E.M."/>
            <person name="Foster-Nyarko E."/>
            <person name="Jarju S."/>
            <person name="Secka A."/>
            <person name="Antonio M."/>
            <person name="Oren A."/>
            <person name="Chaudhuri R.R."/>
            <person name="La Ragione R."/>
            <person name="Hildebrand F."/>
            <person name="Pallen M.J."/>
        </authorList>
    </citation>
    <scope>NUCLEOTIDE SEQUENCE</scope>
    <source>
        <strain evidence="1">Gambia2-208</strain>
    </source>
</reference>
<comment type="caution">
    <text evidence="1">The sequence shown here is derived from an EMBL/GenBank/DDBJ whole genome shotgun (WGS) entry which is preliminary data.</text>
</comment>
<dbReference type="EMBL" id="DXCV01000041">
    <property type="protein sequence ID" value="HIY88255.1"/>
    <property type="molecule type" value="Genomic_DNA"/>
</dbReference>
<protein>
    <submittedName>
        <fullName evidence="1">Uncharacterized protein</fullName>
    </submittedName>
</protein>